<dbReference type="PROSITE" id="PS00837">
    <property type="entry name" value="ALADH_PNT_2"/>
    <property type="match status" value="1"/>
</dbReference>
<dbReference type="SMART" id="SM01003">
    <property type="entry name" value="AlaDh_PNT_N"/>
    <property type="match status" value="1"/>
</dbReference>
<feature type="binding site" evidence="9">
    <location>
        <position position="198"/>
    </location>
    <ligand>
        <name>NAD(+)</name>
        <dbReference type="ChEBI" id="CHEBI:57540"/>
    </ligand>
</feature>
<evidence type="ECO:0000256" key="3">
    <source>
        <dbReference type="ARBA" id="ARBA00012897"/>
    </source>
</evidence>
<dbReference type="SUPFAM" id="SSF52283">
    <property type="entry name" value="Formate/glycerate dehydrogenase catalytic domain-like"/>
    <property type="match status" value="1"/>
</dbReference>
<dbReference type="RefSeq" id="WP_156271629.1">
    <property type="nucleotide sequence ID" value="NZ_CP046244.1"/>
</dbReference>
<feature type="binding site" evidence="8">
    <location>
        <position position="15"/>
    </location>
    <ligand>
        <name>substrate</name>
    </ligand>
</feature>
<dbReference type="InterPro" id="IPR007886">
    <property type="entry name" value="AlaDH/PNT_N"/>
</dbReference>
<accession>A0A6I5ZNL0</accession>
<dbReference type="EC" id="1.4.1.1" evidence="3 6"/>
<dbReference type="PANTHER" id="PTHR42795">
    <property type="entry name" value="ALANINE DEHYDROGENASE"/>
    <property type="match status" value="1"/>
</dbReference>
<evidence type="ECO:0000313" key="13">
    <source>
        <dbReference type="Proteomes" id="UP000425916"/>
    </source>
</evidence>
<protein>
    <recommendedName>
        <fullName evidence="3 6">Alanine dehydrogenase</fullName>
        <ecNumber evidence="3 6">1.4.1.1</ecNumber>
    </recommendedName>
</protein>
<keyword evidence="5 6" id="KW-0520">NAD</keyword>
<keyword evidence="4 6" id="KW-0560">Oxidoreductase</keyword>
<gene>
    <name evidence="12" type="primary">ald</name>
    <name evidence="12" type="ORF">MGLY_05460</name>
</gene>
<feature type="active site" description="Proton donor/acceptor" evidence="7">
    <location>
        <position position="96"/>
    </location>
</feature>
<dbReference type="GO" id="GO:0005886">
    <property type="term" value="C:plasma membrane"/>
    <property type="evidence" value="ECO:0007669"/>
    <property type="project" value="TreeGrafter"/>
</dbReference>
<feature type="binding site" evidence="8">
    <location>
        <position position="75"/>
    </location>
    <ligand>
        <name>substrate</name>
    </ligand>
</feature>
<feature type="binding site" evidence="9">
    <location>
        <position position="280"/>
    </location>
    <ligand>
        <name>NAD(+)</name>
        <dbReference type="ChEBI" id="CHEBI:57540"/>
    </ligand>
</feature>
<keyword evidence="13" id="KW-1185">Reference proteome</keyword>
<proteinExistence type="inferred from homology"/>
<dbReference type="InterPro" id="IPR007698">
    <property type="entry name" value="AlaDH/PNT_NAD(H)-bd"/>
</dbReference>
<dbReference type="InterPro" id="IPR008141">
    <property type="entry name" value="Ala_DH"/>
</dbReference>
<dbReference type="GO" id="GO:0042853">
    <property type="term" value="P:L-alanine catabolic process"/>
    <property type="evidence" value="ECO:0007669"/>
    <property type="project" value="UniProtKB-UniPathway"/>
</dbReference>
<dbReference type="Proteomes" id="UP000425916">
    <property type="component" value="Chromosome"/>
</dbReference>
<comment type="catalytic activity">
    <reaction evidence="6">
        <text>L-alanine + NAD(+) + H2O = pyruvate + NH4(+) + NADH + H(+)</text>
        <dbReference type="Rhea" id="RHEA:18405"/>
        <dbReference type="ChEBI" id="CHEBI:15361"/>
        <dbReference type="ChEBI" id="CHEBI:15377"/>
        <dbReference type="ChEBI" id="CHEBI:15378"/>
        <dbReference type="ChEBI" id="CHEBI:28938"/>
        <dbReference type="ChEBI" id="CHEBI:57540"/>
        <dbReference type="ChEBI" id="CHEBI:57945"/>
        <dbReference type="ChEBI" id="CHEBI:57972"/>
        <dbReference type="EC" id="1.4.1.1"/>
    </reaction>
</comment>
<dbReference type="Pfam" id="PF05222">
    <property type="entry name" value="AlaDh_PNT_N"/>
    <property type="match status" value="1"/>
</dbReference>
<evidence type="ECO:0000256" key="5">
    <source>
        <dbReference type="ARBA" id="ARBA00023027"/>
    </source>
</evidence>
<evidence type="ECO:0000256" key="6">
    <source>
        <dbReference type="PIRNR" id="PIRNR000183"/>
    </source>
</evidence>
<evidence type="ECO:0000256" key="7">
    <source>
        <dbReference type="PIRSR" id="PIRSR000183-1"/>
    </source>
</evidence>
<dbReference type="InterPro" id="IPR008143">
    <property type="entry name" value="Ala_DH/PNT_CS2"/>
</dbReference>
<dbReference type="UniPathway" id="UPA00527">
    <property type="reaction ID" value="UER00585"/>
</dbReference>
<feature type="binding site" evidence="9">
    <location>
        <begin position="239"/>
        <end position="240"/>
    </location>
    <ligand>
        <name>NAD(+)</name>
        <dbReference type="ChEBI" id="CHEBI:57540"/>
    </ligand>
</feature>
<evidence type="ECO:0000259" key="10">
    <source>
        <dbReference type="SMART" id="SM01002"/>
    </source>
</evidence>
<feature type="binding site" evidence="9">
    <location>
        <position position="134"/>
    </location>
    <ligand>
        <name>NAD(+)</name>
        <dbReference type="ChEBI" id="CHEBI:57540"/>
    </ligand>
</feature>
<dbReference type="AlphaFoldDB" id="A0A6I5ZNL0"/>
<name>A0A6I5ZNL0_9FIRM</name>
<dbReference type="SUPFAM" id="SSF51735">
    <property type="entry name" value="NAD(P)-binding Rossmann-fold domains"/>
    <property type="match status" value="1"/>
</dbReference>
<evidence type="ECO:0000256" key="1">
    <source>
        <dbReference type="ARBA" id="ARBA00005206"/>
    </source>
</evidence>
<dbReference type="FunFam" id="3.40.50.720:FF:000049">
    <property type="entry name" value="Alanine dehydrogenase"/>
    <property type="match status" value="1"/>
</dbReference>
<feature type="domain" description="Alanine dehydrogenase/pyridine nucleotide transhydrogenase NAD(H)-binding" evidence="10">
    <location>
        <begin position="149"/>
        <end position="298"/>
    </location>
</feature>
<organism evidence="12 13">
    <name type="scientific">Neomoorella glycerini</name>
    <dbReference type="NCBI Taxonomy" id="55779"/>
    <lineage>
        <taxon>Bacteria</taxon>
        <taxon>Bacillati</taxon>
        <taxon>Bacillota</taxon>
        <taxon>Clostridia</taxon>
        <taxon>Neomoorellales</taxon>
        <taxon>Neomoorellaceae</taxon>
        <taxon>Neomoorella</taxon>
    </lineage>
</organism>
<feature type="binding site" evidence="9">
    <location>
        <begin position="267"/>
        <end position="270"/>
    </location>
    <ligand>
        <name>NAD(+)</name>
        <dbReference type="ChEBI" id="CHEBI:57540"/>
    </ligand>
</feature>
<dbReference type="OrthoDB" id="9804592at2"/>
<dbReference type="CDD" id="cd05305">
    <property type="entry name" value="L-AlaDH"/>
    <property type="match status" value="1"/>
</dbReference>
<dbReference type="InterPro" id="IPR036291">
    <property type="entry name" value="NAD(P)-bd_dom_sf"/>
</dbReference>
<evidence type="ECO:0000259" key="11">
    <source>
        <dbReference type="SMART" id="SM01003"/>
    </source>
</evidence>
<dbReference type="EMBL" id="CP046244">
    <property type="protein sequence ID" value="QGP91219.1"/>
    <property type="molecule type" value="Genomic_DNA"/>
</dbReference>
<evidence type="ECO:0000256" key="2">
    <source>
        <dbReference type="ARBA" id="ARBA00005689"/>
    </source>
</evidence>
<dbReference type="NCBIfam" id="TIGR00518">
    <property type="entry name" value="alaDH"/>
    <property type="match status" value="1"/>
</dbReference>
<reference evidence="12 13" key="1">
    <citation type="submission" date="2019-11" db="EMBL/GenBank/DDBJ databases">
        <title>Genome sequence of Moorella glycerini DSM11254.</title>
        <authorList>
            <person name="Poehlein A."/>
            <person name="Boeer T."/>
            <person name="Daniel R."/>
        </authorList>
    </citation>
    <scope>NUCLEOTIDE SEQUENCE [LARGE SCALE GENOMIC DNA]</scope>
    <source>
        <strain evidence="12 13">DSM 11254</strain>
    </source>
</reference>
<comment type="pathway">
    <text evidence="1">Amino-acid degradation; L-alanine degradation via dehydrogenase pathway; NH(3) and pyruvate from L-alanine: step 1/1.</text>
</comment>
<dbReference type="PIRSF" id="PIRSF000183">
    <property type="entry name" value="Alanine_dh"/>
    <property type="match status" value="1"/>
</dbReference>
<feature type="binding site" evidence="9">
    <location>
        <position position="220"/>
    </location>
    <ligand>
        <name>NAD(+)</name>
        <dbReference type="ChEBI" id="CHEBI:57540"/>
    </ligand>
</feature>
<evidence type="ECO:0000256" key="4">
    <source>
        <dbReference type="ARBA" id="ARBA00023002"/>
    </source>
</evidence>
<evidence type="ECO:0000313" key="12">
    <source>
        <dbReference type="EMBL" id="QGP91219.1"/>
    </source>
</evidence>
<dbReference type="Pfam" id="PF01262">
    <property type="entry name" value="AlaDh_PNT_C"/>
    <property type="match status" value="1"/>
</dbReference>
<feature type="active site" description="Proton donor/acceptor" evidence="7">
    <location>
        <position position="270"/>
    </location>
</feature>
<dbReference type="PANTHER" id="PTHR42795:SF1">
    <property type="entry name" value="ALANINE DEHYDROGENASE"/>
    <property type="match status" value="1"/>
</dbReference>
<dbReference type="SMART" id="SM01002">
    <property type="entry name" value="AlaDh_PNT_C"/>
    <property type="match status" value="1"/>
</dbReference>
<dbReference type="GO" id="GO:0000166">
    <property type="term" value="F:nucleotide binding"/>
    <property type="evidence" value="ECO:0007669"/>
    <property type="project" value="UniProtKB-KW"/>
</dbReference>
<dbReference type="Gene3D" id="3.40.50.720">
    <property type="entry name" value="NAD(P)-binding Rossmann-like Domain"/>
    <property type="match status" value="2"/>
</dbReference>
<evidence type="ECO:0000256" key="8">
    <source>
        <dbReference type="PIRSR" id="PIRSR000183-2"/>
    </source>
</evidence>
<keyword evidence="9" id="KW-0547">Nucleotide-binding</keyword>
<sequence length="372" mass="39360">MIIGIPREIKDQENRVAITPAGVLALTAEGHRVVIEKGAGVGSGITDAAYGEAGAILRSTAQEIYEEAEMILKVKEPQPAEYDLFKPGQILFTYLHLAAEPELTAVLCRQKVVAIAYETIQLADGSLPLLMPMSEVAGRMAVQLGARFLEKTYGGRGVLLAGVPGVPPANVVIIGGGTVGTNAARIAVGMGAQVTVLDNNPRRLAYLDELFNGRVQTIMSNSYNLARAVVYADLLIGAVLIPGARAPHLVTEDMVKKMKPGSVIIDVAVDQGGCIATIDRVTTHSDPVYIKHGVIHYAVANIPGIVARTSTFALTNATLPYVLKLAKEGFRAAAIRDPALAKGINVLEEKITCPAVAQALQLPYTPLEGILC</sequence>
<dbReference type="GO" id="GO:0000286">
    <property type="term" value="F:alanine dehydrogenase activity"/>
    <property type="evidence" value="ECO:0007669"/>
    <property type="project" value="UniProtKB-UniRule"/>
</dbReference>
<feature type="domain" description="Alanine dehydrogenase/pyridine nucleotide transhydrogenase N-terminal" evidence="11">
    <location>
        <begin position="4"/>
        <end position="137"/>
    </location>
</feature>
<comment type="similarity">
    <text evidence="2 6">Belongs to the AlaDH/PNT family.</text>
</comment>
<feature type="binding site" evidence="9">
    <location>
        <position position="203"/>
    </location>
    <ligand>
        <name>NAD(+)</name>
        <dbReference type="ChEBI" id="CHEBI:57540"/>
    </ligand>
</feature>
<evidence type="ECO:0000256" key="9">
    <source>
        <dbReference type="PIRSR" id="PIRSR000183-3"/>
    </source>
</evidence>